<dbReference type="Proteomes" id="UP000813672">
    <property type="component" value="Unassembled WGS sequence"/>
</dbReference>
<dbReference type="SUPFAM" id="SSF52317">
    <property type="entry name" value="Class I glutamine amidotransferase-like"/>
    <property type="match status" value="1"/>
</dbReference>
<evidence type="ECO:0008006" key="3">
    <source>
        <dbReference type="Google" id="ProtNLM"/>
    </source>
</evidence>
<reference evidence="1" key="1">
    <citation type="journal article" date="2021" name="Environ. Microbiol.">
        <title>Cryptic niche differentiation of novel sediment ecotypes of Rugeria pomeroyi correlates with nitrate respiration.</title>
        <authorList>
            <person name="Lin X."/>
            <person name="McNichol J."/>
            <person name="Chu X."/>
            <person name="Qian Y."/>
            <person name="Luo H."/>
        </authorList>
    </citation>
    <scope>NUCLEOTIDE SEQUENCE</scope>
    <source>
        <strain evidence="1">SZCCDBB064</strain>
    </source>
</reference>
<dbReference type="EMBL" id="JAGQAF010000007">
    <property type="protein sequence ID" value="MCE8538227.1"/>
    <property type="molecule type" value="Genomic_DNA"/>
</dbReference>
<accession>A0A9Q3WMS3</accession>
<dbReference type="InterPro" id="IPR029062">
    <property type="entry name" value="Class_I_gatase-like"/>
</dbReference>
<protein>
    <recommendedName>
        <fullName evidence="3">Glutamine amidotransferase domain-containing protein</fullName>
    </recommendedName>
</protein>
<proteinExistence type="predicted"/>
<dbReference type="RefSeq" id="WP_234220008.1">
    <property type="nucleotide sequence ID" value="NZ_JAGQAF010000007.1"/>
</dbReference>
<evidence type="ECO:0000313" key="2">
    <source>
        <dbReference type="Proteomes" id="UP000813672"/>
    </source>
</evidence>
<organism evidence="1 2">
    <name type="scientific">Ruegeria pomeroyi</name>
    <dbReference type="NCBI Taxonomy" id="89184"/>
    <lineage>
        <taxon>Bacteria</taxon>
        <taxon>Pseudomonadati</taxon>
        <taxon>Pseudomonadota</taxon>
        <taxon>Alphaproteobacteria</taxon>
        <taxon>Rhodobacterales</taxon>
        <taxon>Roseobacteraceae</taxon>
        <taxon>Ruegeria</taxon>
    </lineage>
</organism>
<gene>
    <name evidence="1" type="ORF">KBY27_12265</name>
</gene>
<name>A0A9Q3WMS3_9RHOB</name>
<sequence>MPWAQPWQEDLRFWRARDEVVTRLPEGAVTLGNDPRSDISAYSTGAHAFTTQHHPEITPDFMQGMLEVLADAVEPGLLAEARSSSDGVAKDERFAESMARFFELPRQG</sequence>
<dbReference type="AlphaFoldDB" id="A0A9Q3WMS3"/>
<comment type="caution">
    <text evidence="1">The sequence shown here is derived from an EMBL/GenBank/DDBJ whole genome shotgun (WGS) entry which is preliminary data.</text>
</comment>
<evidence type="ECO:0000313" key="1">
    <source>
        <dbReference type="EMBL" id="MCE8538227.1"/>
    </source>
</evidence>
<dbReference type="Gene3D" id="3.40.50.880">
    <property type="match status" value="1"/>
</dbReference>